<evidence type="ECO:0000313" key="3">
    <source>
        <dbReference type="Proteomes" id="UP000199455"/>
    </source>
</evidence>
<dbReference type="EMBL" id="FMZH01000003">
    <property type="protein sequence ID" value="SDC96418.1"/>
    <property type="molecule type" value="Genomic_DNA"/>
</dbReference>
<name>A0A1G6QVU4_9SPHI</name>
<dbReference type="STRING" id="390242.SAMN04488024_103469"/>
<gene>
    <name evidence="2" type="ORF">SAMN04488024_103469</name>
</gene>
<evidence type="ECO:0000256" key="1">
    <source>
        <dbReference type="SAM" id="Phobius"/>
    </source>
</evidence>
<keyword evidence="1" id="KW-0812">Transmembrane</keyword>
<keyword evidence="1" id="KW-0472">Membrane</keyword>
<proteinExistence type="predicted"/>
<dbReference type="Proteomes" id="UP000199455">
    <property type="component" value="Unassembled WGS sequence"/>
</dbReference>
<sequence length="171" mass="20347">MRAYKLKYHKNRVLLIAMAGIPLLFISFLLFFFFKVPALLPESYTLIFVSLYLIIMALIIMWITRTQIFVHCKVSMDENGISFKLKNGSILYRKTDFFSNWENISQVTEMFDNYNGGYFYQIVFNNPNFTANFSPLKNQEEDAERFFSKLRYYQKNYSTISQFPLQTLNSF</sequence>
<feature type="transmembrane region" description="Helical" evidence="1">
    <location>
        <begin position="12"/>
        <end position="34"/>
    </location>
</feature>
<organism evidence="2 3">
    <name type="scientific">Pedobacter soli</name>
    <dbReference type="NCBI Taxonomy" id="390242"/>
    <lineage>
        <taxon>Bacteria</taxon>
        <taxon>Pseudomonadati</taxon>
        <taxon>Bacteroidota</taxon>
        <taxon>Sphingobacteriia</taxon>
        <taxon>Sphingobacteriales</taxon>
        <taxon>Sphingobacteriaceae</taxon>
        <taxon>Pedobacter</taxon>
    </lineage>
</organism>
<keyword evidence="1" id="KW-1133">Transmembrane helix</keyword>
<reference evidence="3" key="1">
    <citation type="submission" date="2016-10" db="EMBL/GenBank/DDBJ databases">
        <authorList>
            <person name="Varghese N."/>
            <person name="Submissions S."/>
        </authorList>
    </citation>
    <scope>NUCLEOTIDE SEQUENCE [LARGE SCALE GENOMIC DNA]</scope>
    <source>
        <strain evidence="3">DSM 18609</strain>
    </source>
</reference>
<evidence type="ECO:0000313" key="2">
    <source>
        <dbReference type="EMBL" id="SDC96418.1"/>
    </source>
</evidence>
<keyword evidence="3" id="KW-1185">Reference proteome</keyword>
<dbReference type="AlphaFoldDB" id="A0A1G6QVU4"/>
<accession>A0A1G6QVU4</accession>
<protein>
    <submittedName>
        <fullName evidence="2">Uncharacterized protein</fullName>
    </submittedName>
</protein>
<feature type="transmembrane region" description="Helical" evidence="1">
    <location>
        <begin position="46"/>
        <end position="63"/>
    </location>
</feature>